<sequence length="127" mass="13982">MSHSKKLLIAAAAFGVLGTFMGGHMAGAGSPALRPVHAHILVVGWLSLFVWSIYYKVYRPKLSLLTTLHVWTAIIGTIGLTSGMYVFMLDTIPLPDLFSLLYYIISGSVLMLSFFLFFIIALKTPDE</sequence>
<evidence type="ECO:0008006" key="4">
    <source>
        <dbReference type="Google" id="ProtNLM"/>
    </source>
</evidence>
<evidence type="ECO:0000313" key="3">
    <source>
        <dbReference type="Proteomes" id="UP000198778"/>
    </source>
</evidence>
<proteinExistence type="predicted"/>
<feature type="transmembrane region" description="Helical" evidence="1">
    <location>
        <begin position="100"/>
        <end position="122"/>
    </location>
</feature>
<dbReference type="RefSeq" id="WP_090843660.1">
    <property type="nucleotide sequence ID" value="NZ_FNIL01000011.1"/>
</dbReference>
<name>A0A1H0IPK7_9BACI</name>
<keyword evidence="1" id="KW-0812">Transmembrane</keyword>
<keyword evidence="1" id="KW-0472">Membrane</keyword>
<evidence type="ECO:0000313" key="2">
    <source>
        <dbReference type="EMBL" id="SDO33250.1"/>
    </source>
</evidence>
<dbReference type="EMBL" id="FNIL01000011">
    <property type="protein sequence ID" value="SDO33250.1"/>
    <property type="molecule type" value="Genomic_DNA"/>
</dbReference>
<feature type="transmembrane region" description="Helical" evidence="1">
    <location>
        <begin position="70"/>
        <end position="88"/>
    </location>
</feature>
<keyword evidence="3" id="KW-1185">Reference proteome</keyword>
<evidence type="ECO:0000256" key="1">
    <source>
        <dbReference type="SAM" id="Phobius"/>
    </source>
</evidence>
<dbReference type="Proteomes" id="UP000198778">
    <property type="component" value="Unassembled WGS sequence"/>
</dbReference>
<accession>A0A1H0IPK7</accession>
<protein>
    <recommendedName>
        <fullName evidence="4">Cytochrome C and Quinol oxidase polypeptide I</fullName>
    </recommendedName>
</protein>
<dbReference type="OrthoDB" id="2452746at2"/>
<reference evidence="3" key="1">
    <citation type="submission" date="2016-10" db="EMBL/GenBank/DDBJ databases">
        <authorList>
            <person name="Varghese N."/>
            <person name="Submissions S."/>
        </authorList>
    </citation>
    <scope>NUCLEOTIDE SEQUENCE [LARGE SCALE GENOMIC DNA]</scope>
    <source>
        <strain evidence="3">CGMCC 1.10369</strain>
    </source>
</reference>
<dbReference type="AlphaFoldDB" id="A0A1H0IPK7"/>
<gene>
    <name evidence="2" type="ORF">SAMN04488053_11150</name>
</gene>
<dbReference type="STRING" id="745820.SAMN04488053_11150"/>
<organism evidence="2 3">
    <name type="scientific">Alkalicoccus daliensis</name>
    <dbReference type="NCBI Taxonomy" id="745820"/>
    <lineage>
        <taxon>Bacteria</taxon>
        <taxon>Bacillati</taxon>
        <taxon>Bacillota</taxon>
        <taxon>Bacilli</taxon>
        <taxon>Bacillales</taxon>
        <taxon>Bacillaceae</taxon>
        <taxon>Alkalicoccus</taxon>
    </lineage>
</organism>
<keyword evidence="1" id="KW-1133">Transmembrane helix</keyword>
<feature type="transmembrane region" description="Helical" evidence="1">
    <location>
        <begin position="38"/>
        <end position="58"/>
    </location>
</feature>